<dbReference type="Pfam" id="PF08805">
    <property type="entry name" value="PilS"/>
    <property type="match status" value="1"/>
</dbReference>
<reference evidence="4 5" key="1">
    <citation type="submission" date="2018-05" db="EMBL/GenBank/DDBJ databases">
        <title>Genomic Encyclopedia of Type Strains, Phase IV (KMG-V): Genome sequencing to study the core and pangenomes of soil and plant-associated prokaryotes.</title>
        <authorList>
            <person name="Whitman W."/>
        </authorList>
    </citation>
    <scope>NUCLEOTIDE SEQUENCE [LARGE SCALE GENOMIC DNA]</scope>
    <source>
        <strain evidence="4 5">PNA 200-10</strain>
    </source>
</reference>
<dbReference type="Gene3D" id="3.30.1690.10">
    <property type="entry name" value="TcpA-like pilin"/>
    <property type="match status" value="1"/>
</dbReference>
<dbReference type="EMBL" id="QGHF01000010">
    <property type="protein sequence ID" value="PWK94539.1"/>
    <property type="molecule type" value="Genomic_DNA"/>
</dbReference>
<feature type="transmembrane region" description="Helical" evidence="2">
    <location>
        <begin position="20"/>
        <end position="39"/>
    </location>
</feature>
<evidence type="ECO:0000259" key="3">
    <source>
        <dbReference type="Pfam" id="PF08805"/>
    </source>
</evidence>
<dbReference type="OrthoDB" id="6509963at2"/>
<evidence type="ECO:0000313" key="5">
    <source>
        <dbReference type="Proteomes" id="UP000245981"/>
    </source>
</evidence>
<dbReference type="Proteomes" id="UP000245981">
    <property type="component" value="Unassembled WGS sequence"/>
</dbReference>
<sequence>MKKLNRGLSNITDLLSTQGANILFIAVILALVALVYVMFNTTTEVSLLSTVINETRNLRSSDGYGTDDYVPAIIKGGNIAKSYTVNNGHIYNKSGGMVTVTGNGVGFIVTDTMLPQGQCLKIAKAIGTADLLSTQINSTTFTGEVTAADAASACVDGNNTLTFTTRS</sequence>
<dbReference type="GO" id="GO:0016020">
    <property type="term" value="C:membrane"/>
    <property type="evidence" value="ECO:0007669"/>
    <property type="project" value="UniProtKB-SubCell"/>
</dbReference>
<gene>
    <name evidence="4" type="ORF">C7431_11033</name>
</gene>
<organism evidence="4 5">
    <name type="scientific">Pantoea allii</name>
    <dbReference type="NCBI Taxonomy" id="574096"/>
    <lineage>
        <taxon>Bacteria</taxon>
        <taxon>Pseudomonadati</taxon>
        <taxon>Pseudomonadota</taxon>
        <taxon>Gammaproteobacteria</taxon>
        <taxon>Enterobacterales</taxon>
        <taxon>Erwiniaceae</taxon>
        <taxon>Pantoea</taxon>
    </lineage>
</organism>
<dbReference type="RefSeq" id="WP_088900951.1">
    <property type="nucleotide sequence ID" value="NZ_QGHF01000010.1"/>
</dbReference>
<accession>A0A2V2BDC0</accession>
<dbReference type="AlphaFoldDB" id="A0A2V2BDC0"/>
<evidence type="ECO:0000256" key="2">
    <source>
        <dbReference type="SAM" id="Phobius"/>
    </source>
</evidence>
<protein>
    <submittedName>
        <fullName evidence="4">PilS-like protein</fullName>
    </submittedName>
</protein>
<name>A0A2V2BDC0_9GAMM</name>
<evidence type="ECO:0000313" key="4">
    <source>
        <dbReference type="EMBL" id="PWK94539.1"/>
    </source>
</evidence>
<keyword evidence="2" id="KW-1133">Transmembrane helix</keyword>
<keyword evidence="2" id="KW-0472">Membrane</keyword>
<evidence type="ECO:0000256" key="1">
    <source>
        <dbReference type="ARBA" id="ARBA00004370"/>
    </source>
</evidence>
<dbReference type="InterPro" id="IPR014911">
    <property type="entry name" value="PilS_N"/>
</dbReference>
<keyword evidence="2" id="KW-0812">Transmembrane</keyword>
<dbReference type="InterPro" id="IPR045584">
    <property type="entry name" value="Pilin-like"/>
</dbReference>
<feature type="domain" description="Type 4 secretion system PilS N-terminal" evidence="3">
    <location>
        <begin position="40"/>
        <end position="165"/>
    </location>
</feature>
<proteinExistence type="predicted"/>
<comment type="caution">
    <text evidence="4">The sequence shown here is derived from an EMBL/GenBank/DDBJ whole genome shotgun (WGS) entry which is preliminary data.</text>
</comment>
<comment type="subcellular location">
    <subcellularLocation>
        <location evidence="1">Membrane</location>
    </subcellularLocation>
</comment>
<dbReference type="SUPFAM" id="SSF54523">
    <property type="entry name" value="Pili subunits"/>
    <property type="match status" value="1"/>
</dbReference>